<dbReference type="Proteomes" id="UP000037558">
    <property type="component" value="Unassembled WGS sequence"/>
</dbReference>
<evidence type="ECO:0000313" key="2">
    <source>
        <dbReference type="Proteomes" id="UP000037558"/>
    </source>
</evidence>
<dbReference type="InterPro" id="IPR020108">
    <property type="entry name" value="Spore_coat_CotD"/>
</dbReference>
<protein>
    <recommendedName>
        <fullName evidence="3">Spore coat protein</fullName>
    </recommendedName>
</protein>
<proteinExistence type="predicted"/>
<keyword evidence="2" id="KW-1185">Reference proteome</keyword>
<name>A0A0M0L7P3_9BACI</name>
<comment type="caution">
    <text evidence="1">The sequence shown here is derived from an EMBL/GenBank/DDBJ whole genome shotgun (WGS) entry which is preliminary data.</text>
</comment>
<organism evidence="1 2">
    <name type="scientific">Priestia koreensis</name>
    <dbReference type="NCBI Taxonomy" id="284581"/>
    <lineage>
        <taxon>Bacteria</taxon>
        <taxon>Bacillati</taxon>
        <taxon>Bacillota</taxon>
        <taxon>Bacilli</taxon>
        <taxon>Bacillales</taxon>
        <taxon>Bacillaceae</taxon>
        <taxon>Priestia</taxon>
    </lineage>
</organism>
<dbReference type="AlphaFoldDB" id="A0A0M0L7P3"/>
<dbReference type="EMBL" id="LILC01000013">
    <property type="protein sequence ID" value="KOO46688.1"/>
    <property type="molecule type" value="Genomic_DNA"/>
</dbReference>
<accession>A0A0M0L7P3</accession>
<gene>
    <name evidence="1" type="ORF">AMD01_11555</name>
</gene>
<evidence type="ECO:0008006" key="3">
    <source>
        <dbReference type="Google" id="ProtNLM"/>
    </source>
</evidence>
<dbReference type="PATRIC" id="fig|284581.3.peg.2426"/>
<sequence>MMPAQFDPVKQNMSVTKQDVVVPVVHPSHTTHINQQNYKYMHSFPHTQSVVNQTTHQHFCAPTPQQMSPYSCKPCQKNWGY</sequence>
<evidence type="ECO:0000313" key="1">
    <source>
        <dbReference type="EMBL" id="KOO46688.1"/>
    </source>
</evidence>
<reference evidence="2" key="1">
    <citation type="submission" date="2015-08" db="EMBL/GenBank/DDBJ databases">
        <title>Fjat-14210 dsm16467.</title>
        <authorList>
            <person name="Liu B."/>
            <person name="Wang J."/>
            <person name="Zhu Y."/>
            <person name="Liu G."/>
            <person name="Chen Q."/>
            <person name="Chen Z."/>
            <person name="Lan J."/>
            <person name="Che J."/>
            <person name="Ge C."/>
            <person name="Shi H."/>
            <person name="Pan Z."/>
            <person name="Liu X."/>
        </authorList>
    </citation>
    <scope>NUCLEOTIDE SEQUENCE [LARGE SCALE GENOMIC DNA]</scope>
    <source>
        <strain evidence="2">DSM 16467</strain>
    </source>
</reference>
<dbReference type="Pfam" id="PF11122">
    <property type="entry name" value="Spore-coat_CotD"/>
    <property type="match status" value="1"/>
</dbReference>